<name>A0A3Q9WT88_9VIRU</name>
<proteinExistence type="predicted"/>
<feature type="region of interest" description="Disordered" evidence="1">
    <location>
        <begin position="26"/>
        <end position="53"/>
    </location>
</feature>
<reference evidence="2" key="1">
    <citation type="submission" date="2018-07" db="EMBL/GenBank/DDBJ databases">
        <title>Three ourmia-like viruses and their associated RNAs in Pyricularia oryzae.</title>
        <authorList>
            <person name="Ohkita S."/>
            <person name="Lee Y."/>
            <person name="Nguyen Q."/>
            <person name="Ikeda K."/>
            <person name="Suzuki N."/>
            <person name="Nakayashiki H."/>
        </authorList>
    </citation>
    <scope>NUCLEOTIDE SEQUENCE</scope>
    <source>
        <strain evidence="2">PoOLV3-ARNA</strain>
    </source>
</reference>
<protein>
    <submittedName>
        <fullName evidence="2">Uncharacterized protein</fullName>
    </submittedName>
</protein>
<dbReference type="EMBL" id="LC413505">
    <property type="protein sequence ID" value="BBF90581.1"/>
    <property type="molecule type" value="Genomic_RNA"/>
</dbReference>
<accession>A0A3Q9WT88</accession>
<evidence type="ECO:0000313" key="2">
    <source>
        <dbReference type="EMBL" id="BBF90581.1"/>
    </source>
</evidence>
<evidence type="ECO:0000256" key="1">
    <source>
        <dbReference type="SAM" id="MobiDB-lite"/>
    </source>
</evidence>
<sequence>MAGRVLSYALVVATFSSPKERMLVANHETSEGRRRPSTPNSEKGVPGALLLPA</sequence>
<organism evidence="2">
    <name type="scientific">Pyricularia oryzae ourmia-like virus 3 associated RNA</name>
    <dbReference type="NCBI Taxonomy" id="2291944"/>
    <lineage>
        <taxon>Viruses</taxon>
        <taxon>Riboviria</taxon>
        <taxon>Orthornavirae</taxon>
        <taxon>Lenarviricota</taxon>
        <taxon>Miaviricetes</taxon>
        <taxon>Ourlivirales</taxon>
        <taxon>Botourmiaviridae</taxon>
        <taxon>Ourmiavirus</taxon>
    </lineage>
</organism>